<reference evidence="1 2" key="1">
    <citation type="submission" date="2023-02" db="EMBL/GenBank/DDBJ databases">
        <title>LHISI_Scaffold_Assembly.</title>
        <authorList>
            <person name="Stuart O.P."/>
            <person name="Cleave R."/>
            <person name="Magrath M.J.L."/>
            <person name="Mikheyev A.S."/>
        </authorList>
    </citation>
    <scope>NUCLEOTIDE SEQUENCE [LARGE SCALE GENOMIC DNA]</scope>
    <source>
        <strain evidence="1">Daus_M_001</strain>
        <tissue evidence="1">Leg muscle</tissue>
    </source>
</reference>
<organism evidence="1 2">
    <name type="scientific">Dryococelus australis</name>
    <dbReference type="NCBI Taxonomy" id="614101"/>
    <lineage>
        <taxon>Eukaryota</taxon>
        <taxon>Metazoa</taxon>
        <taxon>Ecdysozoa</taxon>
        <taxon>Arthropoda</taxon>
        <taxon>Hexapoda</taxon>
        <taxon>Insecta</taxon>
        <taxon>Pterygota</taxon>
        <taxon>Neoptera</taxon>
        <taxon>Polyneoptera</taxon>
        <taxon>Phasmatodea</taxon>
        <taxon>Verophasmatodea</taxon>
        <taxon>Anareolatae</taxon>
        <taxon>Phasmatidae</taxon>
        <taxon>Eurycanthinae</taxon>
        <taxon>Dryococelus</taxon>
    </lineage>
</organism>
<dbReference type="EMBL" id="JARBHB010000013">
    <property type="protein sequence ID" value="KAJ8870229.1"/>
    <property type="molecule type" value="Genomic_DNA"/>
</dbReference>
<dbReference type="Proteomes" id="UP001159363">
    <property type="component" value="Chromosome 12"/>
</dbReference>
<proteinExistence type="predicted"/>
<name>A0ABQ9GCT9_9NEOP</name>
<accession>A0ABQ9GCT9</accession>
<comment type="caution">
    <text evidence="1">The sequence shown here is derived from an EMBL/GenBank/DDBJ whole genome shotgun (WGS) entry which is preliminary data.</text>
</comment>
<evidence type="ECO:0000313" key="1">
    <source>
        <dbReference type="EMBL" id="KAJ8870229.1"/>
    </source>
</evidence>
<protein>
    <submittedName>
        <fullName evidence="1">Uncharacterized protein</fullName>
    </submittedName>
</protein>
<sequence length="336" mass="38173">MKGQHVMKHNPGVWNGIWSDMYIETTFMRCGHGKGGIVGISLKSETLKTWALSLHTSCQLENALFDMSEGTNDVIHMSHKEEGKSRVLSDKTDREGIRQKLELCIDTLNSTQHADRLINVVNGKVAQTKYKIRNHRNEIFICKSSYKLTENIPLPPQKVVLTVTENKKQLIGLICEELHSDNAFHKHEVQKFVITGFDNTPFQISAGKVIHNREYLYTIHEEADTIIIQQMIAVSRENPEVISFVSDDTDVFVLLLHYYQECNVSACVLMESPVQERTIVDIGQTVRKHSSVISELLPANALSGCDTVACYFGIGKGQLLRYFDQEYRSPCLEMRQ</sequence>
<evidence type="ECO:0000313" key="2">
    <source>
        <dbReference type="Proteomes" id="UP001159363"/>
    </source>
</evidence>
<gene>
    <name evidence="1" type="ORF">PR048_029246</name>
</gene>
<keyword evidence="2" id="KW-1185">Reference proteome</keyword>